<evidence type="ECO:0000313" key="4">
    <source>
        <dbReference type="RefSeq" id="XP_022097150.1"/>
    </source>
</evidence>
<feature type="signal peptide" evidence="1">
    <location>
        <begin position="1"/>
        <end position="18"/>
    </location>
</feature>
<dbReference type="SUPFAM" id="SSF56436">
    <property type="entry name" value="C-type lectin-like"/>
    <property type="match status" value="1"/>
</dbReference>
<dbReference type="InterPro" id="IPR016187">
    <property type="entry name" value="CTDL_fold"/>
</dbReference>
<dbReference type="Proteomes" id="UP000694845">
    <property type="component" value="Unplaced"/>
</dbReference>
<dbReference type="RefSeq" id="XP_022097150.1">
    <property type="nucleotide sequence ID" value="XM_022241458.1"/>
</dbReference>
<feature type="domain" description="C-type lectin" evidence="2">
    <location>
        <begin position="28"/>
        <end position="170"/>
    </location>
</feature>
<dbReference type="Gene3D" id="3.10.100.10">
    <property type="entry name" value="Mannose-Binding Protein A, subunit A"/>
    <property type="match status" value="1"/>
</dbReference>
<dbReference type="OMA" id="PENFWIG"/>
<proteinExistence type="predicted"/>
<sequence>MAMLQVVSLLTLAALAAAQCPDDFTSFGNNACYMASAQKLPWEEAERFCNSFSSCASGGIGHLVSIHTELENQFVHTLYNKLAFMEPENFWIGYNDLVQEGTFVWSDGWTYPPGTTPFTKWVGQPPGAFSAEDCVAMDGSTAQSGQSQPGRNPQMWQLRDCRTPLAFVCIIEDSPSQECPAPNPPRRGV</sequence>
<organism evidence="3 4">
    <name type="scientific">Acanthaster planci</name>
    <name type="common">Crown-of-thorns starfish</name>
    <dbReference type="NCBI Taxonomy" id="133434"/>
    <lineage>
        <taxon>Eukaryota</taxon>
        <taxon>Metazoa</taxon>
        <taxon>Echinodermata</taxon>
        <taxon>Eleutherozoa</taxon>
        <taxon>Asterozoa</taxon>
        <taxon>Asteroidea</taxon>
        <taxon>Valvatacea</taxon>
        <taxon>Valvatida</taxon>
        <taxon>Acanthasteridae</taxon>
        <taxon>Acanthaster</taxon>
    </lineage>
</organism>
<reference evidence="4" key="1">
    <citation type="submission" date="2025-08" db="UniProtKB">
        <authorList>
            <consortium name="RefSeq"/>
        </authorList>
    </citation>
    <scope>IDENTIFICATION</scope>
</reference>
<accession>A0A8B7YXD3</accession>
<keyword evidence="3" id="KW-1185">Reference proteome</keyword>
<dbReference type="PANTHER" id="PTHR22803">
    <property type="entry name" value="MANNOSE, PHOSPHOLIPASE, LECTIN RECEPTOR RELATED"/>
    <property type="match status" value="1"/>
</dbReference>
<gene>
    <name evidence="4" type="primary">LOC110982785</name>
</gene>
<dbReference type="InterPro" id="IPR001304">
    <property type="entry name" value="C-type_lectin-like"/>
</dbReference>
<dbReference type="PROSITE" id="PS50041">
    <property type="entry name" value="C_TYPE_LECTIN_2"/>
    <property type="match status" value="1"/>
</dbReference>
<dbReference type="OrthoDB" id="441660at2759"/>
<dbReference type="InterPro" id="IPR050111">
    <property type="entry name" value="C-type_lectin/snaclec_domain"/>
</dbReference>
<keyword evidence="1" id="KW-0732">Signal</keyword>
<dbReference type="GeneID" id="110982785"/>
<evidence type="ECO:0000259" key="2">
    <source>
        <dbReference type="PROSITE" id="PS50041"/>
    </source>
</evidence>
<name>A0A8B7YXD3_ACAPL</name>
<dbReference type="Pfam" id="PF00059">
    <property type="entry name" value="Lectin_C"/>
    <property type="match status" value="1"/>
</dbReference>
<dbReference type="AlphaFoldDB" id="A0A8B7YXD3"/>
<feature type="chain" id="PRO_5034805213" evidence="1">
    <location>
        <begin position="19"/>
        <end position="189"/>
    </location>
</feature>
<protein>
    <submittedName>
        <fullName evidence="4">Echinoidin-like</fullName>
    </submittedName>
</protein>
<dbReference type="SMART" id="SM00034">
    <property type="entry name" value="CLECT"/>
    <property type="match status" value="1"/>
</dbReference>
<evidence type="ECO:0000313" key="3">
    <source>
        <dbReference type="Proteomes" id="UP000694845"/>
    </source>
</evidence>
<dbReference type="InterPro" id="IPR016186">
    <property type="entry name" value="C-type_lectin-like/link_sf"/>
</dbReference>
<dbReference type="KEGG" id="aplc:110982785"/>
<evidence type="ECO:0000256" key="1">
    <source>
        <dbReference type="SAM" id="SignalP"/>
    </source>
</evidence>